<evidence type="ECO:0000256" key="2">
    <source>
        <dbReference type="RuleBase" id="RU000411"/>
    </source>
</evidence>
<evidence type="ECO:0000259" key="4">
    <source>
        <dbReference type="SMART" id="SM00093"/>
    </source>
</evidence>
<dbReference type="SUPFAM" id="SSF56574">
    <property type="entry name" value="Serpins"/>
    <property type="match status" value="1"/>
</dbReference>
<evidence type="ECO:0000313" key="5">
    <source>
        <dbReference type="Proteomes" id="UP001165740"/>
    </source>
</evidence>
<name>A0A9W2ZB69_BIOGL</name>
<dbReference type="InterPro" id="IPR042185">
    <property type="entry name" value="Serpin_sf_2"/>
</dbReference>
<dbReference type="Gene3D" id="3.30.497.10">
    <property type="entry name" value="Antithrombin, subunit I, domain 2"/>
    <property type="match status" value="1"/>
</dbReference>
<dbReference type="PANTHER" id="PTHR11461">
    <property type="entry name" value="SERINE PROTEASE INHIBITOR, SERPIN"/>
    <property type="match status" value="1"/>
</dbReference>
<dbReference type="InterPro" id="IPR023796">
    <property type="entry name" value="Serpin_dom"/>
</dbReference>
<keyword evidence="5" id="KW-1185">Reference proteome</keyword>
<dbReference type="OrthoDB" id="47207at2759"/>
<keyword evidence="6" id="KW-0646">Protease inhibitor</keyword>
<proteinExistence type="inferred from homology"/>
<dbReference type="AlphaFoldDB" id="A0A9W2ZB69"/>
<dbReference type="GeneID" id="106051169"/>
<dbReference type="SMART" id="SM00093">
    <property type="entry name" value="SERPIN"/>
    <property type="match status" value="1"/>
</dbReference>
<keyword evidence="3" id="KW-0732">Signal</keyword>
<dbReference type="Pfam" id="PF00079">
    <property type="entry name" value="Serpin"/>
    <property type="match status" value="1"/>
</dbReference>
<evidence type="ECO:0000313" key="6">
    <source>
        <dbReference type="RefSeq" id="XP_055872208.1"/>
    </source>
</evidence>
<dbReference type="InterPro" id="IPR000215">
    <property type="entry name" value="Serpin_fam"/>
</dbReference>
<dbReference type="Gene3D" id="2.30.39.10">
    <property type="entry name" value="Alpha-1-antitrypsin, domain 1"/>
    <property type="match status" value="1"/>
</dbReference>
<protein>
    <submittedName>
        <fullName evidence="6">Serine protease inhibitor 42Dd-like</fullName>
    </submittedName>
</protein>
<evidence type="ECO:0000256" key="3">
    <source>
        <dbReference type="SAM" id="SignalP"/>
    </source>
</evidence>
<comment type="similarity">
    <text evidence="1 2">Belongs to the serpin family.</text>
</comment>
<dbReference type="PANTHER" id="PTHR11461:SF211">
    <property type="entry name" value="GH10112P-RELATED"/>
    <property type="match status" value="1"/>
</dbReference>
<dbReference type="InterPro" id="IPR042178">
    <property type="entry name" value="Serpin_sf_1"/>
</dbReference>
<feature type="signal peptide" evidence="3">
    <location>
        <begin position="1"/>
        <end position="21"/>
    </location>
</feature>
<evidence type="ECO:0000256" key="1">
    <source>
        <dbReference type="ARBA" id="ARBA00009500"/>
    </source>
</evidence>
<accession>A0A9W2ZB69</accession>
<dbReference type="GO" id="GO:0004867">
    <property type="term" value="F:serine-type endopeptidase inhibitor activity"/>
    <property type="evidence" value="ECO:0007669"/>
    <property type="project" value="UniProtKB-KW"/>
</dbReference>
<keyword evidence="6" id="KW-0722">Serine protease inhibitor</keyword>
<dbReference type="InterPro" id="IPR036186">
    <property type="entry name" value="Serpin_sf"/>
</dbReference>
<dbReference type="OMA" id="PNRGAPM"/>
<reference evidence="6" key="1">
    <citation type="submission" date="2025-08" db="UniProtKB">
        <authorList>
            <consortium name="RefSeq"/>
        </authorList>
    </citation>
    <scope>IDENTIFICATION</scope>
</reference>
<feature type="domain" description="Serpin" evidence="4">
    <location>
        <begin position="43"/>
        <end position="402"/>
    </location>
</feature>
<dbReference type="Proteomes" id="UP001165740">
    <property type="component" value="Chromosome 17"/>
</dbReference>
<dbReference type="RefSeq" id="XP_055872208.1">
    <property type="nucleotide sequence ID" value="XM_056016233.1"/>
</dbReference>
<feature type="chain" id="PRO_5040986083" evidence="3">
    <location>
        <begin position="22"/>
        <end position="410"/>
    </location>
</feature>
<organism evidence="5 6">
    <name type="scientific">Biomphalaria glabrata</name>
    <name type="common">Bloodfluke planorb</name>
    <name type="synonym">Freshwater snail</name>
    <dbReference type="NCBI Taxonomy" id="6526"/>
    <lineage>
        <taxon>Eukaryota</taxon>
        <taxon>Metazoa</taxon>
        <taxon>Spiralia</taxon>
        <taxon>Lophotrochozoa</taxon>
        <taxon>Mollusca</taxon>
        <taxon>Gastropoda</taxon>
        <taxon>Heterobranchia</taxon>
        <taxon>Euthyneura</taxon>
        <taxon>Panpulmonata</taxon>
        <taxon>Hygrophila</taxon>
        <taxon>Lymnaeoidea</taxon>
        <taxon>Planorbidae</taxon>
        <taxon>Biomphalaria</taxon>
    </lineage>
</organism>
<gene>
    <name evidence="6" type="primary">LOC106051169</name>
</gene>
<sequence>MMTNVLLVTICAVMSVKVGWADPEMSNETDIRLLTSAVSAFSRDVYRTLHRRALNFVFSPFTAHSALSMTYMGAMHDTMRHLRDGLWLRDLPSPHMAYHDLIHDVTQVEDMQFLVANGMWVNPKFELHQKYKEDLATLYNAASGTIDLNATLVTEAAINEWVANQTMNKITSFLPPPKIDSSTLLLLIDALYVNGTWMSKFNPSETSKDTFQLATGGLVETDFMNQTSYFEVKRSVVMDVDVIRIPFQNKRFAFYVALPKSRSGLSDFEDVFSNPNFDVNILFKEMKPEKIHLKLPKFKLVANINLNITLRFLIMSIVFDEIANFAGISDQQVRVSDVVQKAVIEINELGVTAASATAVKFVPTSTWEEDEPTDFIAGHPFMFFLRDDNNELILFHGRFSDPNITEIIIE</sequence>
<dbReference type="GO" id="GO:0005615">
    <property type="term" value="C:extracellular space"/>
    <property type="evidence" value="ECO:0007669"/>
    <property type="project" value="InterPro"/>
</dbReference>